<evidence type="ECO:0000313" key="9">
    <source>
        <dbReference type="Proteomes" id="UP000006813"/>
    </source>
</evidence>
<comment type="subcellular location">
    <subcellularLocation>
        <location evidence="1">Nucleus</location>
    </subcellularLocation>
</comment>
<gene>
    <name evidence="8" type="ORF">GW7_01256</name>
</gene>
<dbReference type="EMBL" id="JH170536">
    <property type="protein sequence ID" value="EHB09191.1"/>
    <property type="molecule type" value="Genomic_DNA"/>
</dbReference>
<dbReference type="GO" id="GO:0042393">
    <property type="term" value="F:histone binding"/>
    <property type="evidence" value="ECO:0007669"/>
    <property type="project" value="TreeGrafter"/>
</dbReference>
<comment type="subunit">
    <text evidence="5">Interacts with NUPR1; regulates apoptotic process.</text>
</comment>
<feature type="region of interest" description="Disordered" evidence="7">
    <location>
        <begin position="34"/>
        <end position="119"/>
    </location>
</feature>
<evidence type="ECO:0000256" key="7">
    <source>
        <dbReference type="SAM" id="MobiDB-lite"/>
    </source>
</evidence>
<comment type="function">
    <text evidence="4">Prothymosin alpha may mediate immune function by conferring resistance to certain opportunistic infections.</text>
</comment>
<keyword evidence="3" id="KW-0539">Nucleus</keyword>
<protein>
    <recommendedName>
        <fullName evidence="6">Prothymosin alpha</fullName>
    </recommendedName>
</protein>
<proteinExistence type="inferred from homology"/>
<dbReference type="Proteomes" id="UP000006813">
    <property type="component" value="Unassembled WGS sequence"/>
</dbReference>
<comment type="similarity">
    <text evidence="2">Belongs to the pro/parathymosin family.</text>
</comment>
<sequence length="119" mass="13171">MNPEALHPCPERCCITGVPHCGYQFLEHHDQLKGEEVVEEAENGRDGSANGNADEENGQKEVNTEVGDEEEKDGEEEEKEDPGEEENGDEDEEVEALGATDDEVDTKRQKTDSKKGKLN</sequence>
<feature type="compositionally biased region" description="Basic and acidic residues" evidence="7">
    <location>
        <begin position="105"/>
        <end position="119"/>
    </location>
</feature>
<dbReference type="InParanoid" id="G5BIT0"/>
<evidence type="ECO:0000256" key="2">
    <source>
        <dbReference type="ARBA" id="ARBA00008032"/>
    </source>
</evidence>
<dbReference type="GO" id="GO:0043066">
    <property type="term" value="P:negative regulation of apoptotic process"/>
    <property type="evidence" value="ECO:0007669"/>
    <property type="project" value="TreeGrafter"/>
</dbReference>
<evidence type="ECO:0000256" key="1">
    <source>
        <dbReference type="ARBA" id="ARBA00004123"/>
    </source>
</evidence>
<dbReference type="InterPro" id="IPR004931">
    <property type="entry name" value="Pro/parathymosin"/>
</dbReference>
<dbReference type="GO" id="GO:0045944">
    <property type="term" value="P:positive regulation of transcription by RNA polymerase II"/>
    <property type="evidence" value="ECO:0007669"/>
    <property type="project" value="TreeGrafter"/>
</dbReference>
<organism evidence="8 9">
    <name type="scientific">Heterocephalus glaber</name>
    <name type="common">Naked mole rat</name>
    <dbReference type="NCBI Taxonomy" id="10181"/>
    <lineage>
        <taxon>Eukaryota</taxon>
        <taxon>Metazoa</taxon>
        <taxon>Chordata</taxon>
        <taxon>Craniata</taxon>
        <taxon>Vertebrata</taxon>
        <taxon>Euteleostomi</taxon>
        <taxon>Mammalia</taxon>
        <taxon>Eutheria</taxon>
        <taxon>Euarchontoglires</taxon>
        <taxon>Glires</taxon>
        <taxon>Rodentia</taxon>
        <taxon>Hystricomorpha</taxon>
        <taxon>Bathyergidae</taxon>
        <taxon>Heterocephalus</taxon>
    </lineage>
</organism>
<dbReference type="PANTHER" id="PTHR22745">
    <property type="entry name" value="PROTHYMOSIN ALPHA"/>
    <property type="match status" value="1"/>
</dbReference>
<dbReference type="GO" id="GO:0005634">
    <property type="term" value="C:nucleus"/>
    <property type="evidence" value="ECO:0007669"/>
    <property type="project" value="UniProtKB-SubCell"/>
</dbReference>
<feature type="compositionally biased region" description="Acidic residues" evidence="7">
    <location>
        <begin position="66"/>
        <end position="104"/>
    </location>
</feature>
<evidence type="ECO:0000256" key="5">
    <source>
        <dbReference type="ARBA" id="ARBA00038744"/>
    </source>
</evidence>
<dbReference type="AlphaFoldDB" id="G5BIT0"/>
<evidence type="ECO:0000256" key="3">
    <source>
        <dbReference type="ARBA" id="ARBA00023242"/>
    </source>
</evidence>
<evidence type="ECO:0000256" key="6">
    <source>
        <dbReference type="ARBA" id="ARBA00040447"/>
    </source>
</evidence>
<evidence type="ECO:0000256" key="4">
    <source>
        <dbReference type="ARBA" id="ARBA00037621"/>
    </source>
</evidence>
<reference evidence="8 9" key="1">
    <citation type="journal article" date="2011" name="Nature">
        <title>Genome sequencing reveals insights into physiology and longevity of the naked mole rat.</title>
        <authorList>
            <person name="Kim E.B."/>
            <person name="Fang X."/>
            <person name="Fushan A.A."/>
            <person name="Huang Z."/>
            <person name="Lobanov A.V."/>
            <person name="Han L."/>
            <person name="Marino S.M."/>
            <person name="Sun X."/>
            <person name="Turanov A.A."/>
            <person name="Yang P."/>
            <person name="Yim S.H."/>
            <person name="Zhao X."/>
            <person name="Kasaikina M.V."/>
            <person name="Stoletzki N."/>
            <person name="Peng C."/>
            <person name="Polak P."/>
            <person name="Xiong Z."/>
            <person name="Kiezun A."/>
            <person name="Zhu Y."/>
            <person name="Chen Y."/>
            <person name="Kryukov G.V."/>
            <person name="Zhang Q."/>
            <person name="Peshkin L."/>
            <person name="Yang L."/>
            <person name="Bronson R.T."/>
            <person name="Buffenstein R."/>
            <person name="Wang B."/>
            <person name="Han C."/>
            <person name="Li Q."/>
            <person name="Chen L."/>
            <person name="Zhao W."/>
            <person name="Sunyaev S.R."/>
            <person name="Park T.J."/>
            <person name="Zhang G."/>
            <person name="Wang J."/>
            <person name="Gladyshev V.N."/>
        </authorList>
    </citation>
    <scope>NUCLEOTIDE SEQUENCE [LARGE SCALE GENOMIC DNA]</scope>
</reference>
<name>G5BIT0_HETGA</name>
<dbReference type="STRING" id="10181.G5BIT0"/>
<evidence type="ECO:0000313" key="8">
    <source>
        <dbReference type="EMBL" id="EHB09191.1"/>
    </source>
</evidence>
<dbReference type="Pfam" id="PF03247">
    <property type="entry name" value="Prothymosin"/>
    <property type="match status" value="1"/>
</dbReference>
<accession>G5BIT0</accession>
<dbReference type="PANTHER" id="PTHR22745:SF0">
    <property type="entry name" value="PROTHYMOSIN ALPHA"/>
    <property type="match status" value="1"/>
</dbReference>